<proteinExistence type="predicted"/>
<evidence type="ECO:0000313" key="2">
    <source>
        <dbReference type="Proteomes" id="UP001152320"/>
    </source>
</evidence>
<dbReference type="Proteomes" id="UP001152320">
    <property type="component" value="Chromosome 1"/>
</dbReference>
<comment type="caution">
    <text evidence="1">The sequence shown here is derived from an EMBL/GenBank/DDBJ whole genome shotgun (WGS) entry which is preliminary data.</text>
</comment>
<organism evidence="1 2">
    <name type="scientific">Holothuria leucospilota</name>
    <name type="common">Black long sea cucumber</name>
    <name type="synonym">Mertensiothuria leucospilota</name>
    <dbReference type="NCBI Taxonomy" id="206669"/>
    <lineage>
        <taxon>Eukaryota</taxon>
        <taxon>Metazoa</taxon>
        <taxon>Echinodermata</taxon>
        <taxon>Eleutherozoa</taxon>
        <taxon>Echinozoa</taxon>
        <taxon>Holothuroidea</taxon>
        <taxon>Aspidochirotacea</taxon>
        <taxon>Aspidochirotida</taxon>
        <taxon>Holothuriidae</taxon>
        <taxon>Holothuria</taxon>
    </lineage>
</organism>
<protein>
    <submittedName>
        <fullName evidence="1">Uncharacterized protein</fullName>
    </submittedName>
</protein>
<dbReference type="EMBL" id="JAIZAY010000001">
    <property type="protein sequence ID" value="KAJ8049092.1"/>
    <property type="molecule type" value="Genomic_DNA"/>
</dbReference>
<dbReference type="AlphaFoldDB" id="A0A9Q1HGK5"/>
<name>A0A9Q1HGK5_HOLLE</name>
<keyword evidence="2" id="KW-1185">Reference proteome</keyword>
<evidence type="ECO:0000313" key="1">
    <source>
        <dbReference type="EMBL" id="KAJ8049092.1"/>
    </source>
</evidence>
<reference evidence="1" key="1">
    <citation type="submission" date="2021-10" db="EMBL/GenBank/DDBJ databases">
        <title>Tropical sea cucumber genome reveals ecological adaptation and Cuvierian tubules defense mechanism.</title>
        <authorList>
            <person name="Chen T."/>
        </authorList>
    </citation>
    <scope>NUCLEOTIDE SEQUENCE</scope>
    <source>
        <strain evidence="1">Nanhai2018</strain>
        <tissue evidence="1">Muscle</tissue>
    </source>
</reference>
<dbReference type="OrthoDB" id="6414146at2759"/>
<sequence length="127" mass="14400">MAKDEAQQKREEQDRVPRCKYLETQLKFRGYVLDAKNEDGLFNVSSAGKKKAIDVGNKEVAETNQSSPTIGLTPEDAVRAFKSSLKEPAATKMRKDDSTQQRPIQQQLENIEHLVGKRIRHNTEEMG</sequence>
<accession>A0A9Q1HGK5</accession>
<gene>
    <name evidence="1" type="ORF">HOLleu_01679</name>
</gene>